<gene>
    <name evidence="2" type="ORF">PX52LOC_06756</name>
</gene>
<dbReference type="AlphaFoldDB" id="A0A5C1ANF7"/>
<dbReference type="InterPro" id="IPR011053">
    <property type="entry name" value="Single_hybrid_motif"/>
</dbReference>
<feature type="domain" description="Lipoyl-binding" evidence="1">
    <location>
        <begin position="5"/>
        <end position="70"/>
    </location>
</feature>
<dbReference type="SUPFAM" id="SSF51230">
    <property type="entry name" value="Single hybrid motif"/>
    <property type="match status" value="1"/>
</dbReference>
<evidence type="ECO:0000313" key="2">
    <source>
        <dbReference type="EMBL" id="QEL19677.1"/>
    </source>
</evidence>
<accession>A0A5C1ANF7</accession>
<dbReference type="Pfam" id="PF00364">
    <property type="entry name" value="Biotin_lipoyl"/>
    <property type="match status" value="1"/>
</dbReference>
<dbReference type="EMBL" id="CP042425">
    <property type="protein sequence ID" value="QEL19677.1"/>
    <property type="molecule type" value="Genomic_DNA"/>
</dbReference>
<dbReference type="Gene3D" id="2.40.50.100">
    <property type="match status" value="1"/>
</dbReference>
<dbReference type="RefSeq" id="WP_246173811.1">
    <property type="nucleotide sequence ID" value="NZ_CP042425.1"/>
</dbReference>
<evidence type="ECO:0000313" key="3">
    <source>
        <dbReference type="Proteomes" id="UP000324974"/>
    </source>
</evidence>
<name>A0A5C1ANF7_9BACT</name>
<sequence>MPILLPELGVEVGRFSLWYVRPGEAVTAGDRVAEILIPGLTIDVAAPADGVLRERLALPGDVVHSGQSLGLIEPPADP</sequence>
<protein>
    <recommendedName>
        <fullName evidence="1">Lipoyl-binding domain-containing protein</fullName>
    </recommendedName>
</protein>
<proteinExistence type="predicted"/>
<reference evidence="3" key="1">
    <citation type="submission" date="2019-08" db="EMBL/GenBank/DDBJ databases">
        <title>Limnoglobus roseus gen. nov., sp. nov., a novel freshwater planctomycete with a giant genome from the family Gemmataceae.</title>
        <authorList>
            <person name="Kulichevskaya I.S."/>
            <person name="Naumoff D.G."/>
            <person name="Miroshnikov K."/>
            <person name="Ivanova A."/>
            <person name="Philippov D.A."/>
            <person name="Hakobyan A."/>
            <person name="Rijpstra I.C."/>
            <person name="Sinninghe Damste J.S."/>
            <person name="Liesack W."/>
            <person name="Dedysh S.N."/>
        </authorList>
    </citation>
    <scope>NUCLEOTIDE SEQUENCE [LARGE SCALE GENOMIC DNA]</scope>
    <source>
        <strain evidence="3">PX52</strain>
    </source>
</reference>
<dbReference type="KEGG" id="lrs:PX52LOC_06756"/>
<dbReference type="InterPro" id="IPR000089">
    <property type="entry name" value="Biotin_lipoyl"/>
</dbReference>
<organism evidence="2 3">
    <name type="scientific">Limnoglobus roseus</name>
    <dbReference type="NCBI Taxonomy" id="2598579"/>
    <lineage>
        <taxon>Bacteria</taxon>
        <taxon>Pseudomonadati</taxon>
        <taxon>Planctomycetota</taxon>
        <taxon>Planctomycetia</taxon>
        <taxon>Gemmatales</taxon>
        <taxon>Gemmataceae</taxon>
        <taxon>Limnoglobus</taxon>
    </lineage>
</organism>
<evidence type="ECO:0000259" key="1">
    <source>
        <dbReference type="Pfam" id="PF00364"/>
    </source>
</evidence>
<dbReference type="Proteomes" id="UP000324974">
    <property type="component" value="Chromosome"/>
</dbReference>
<keyword evidence="3" id="KW-1185">Reference proteome</keyword>
<dbReference type="CDD" id="cd06849">
    <property type="entry name" value="lipoyl_domain"/>
    <property type="match status" value="1"/>
</dbReference>